<dbReference type="RefSeq" id="WP_187687591.1">
    <property type="nucleotide sequence ID" value="NZ_AP023396.1"/>
</dbReference>
<organism evidence="1 2">
    <name type="scientific">Nocardia wallacei</name>
    <dbReference type="NCBI Taxonomy" id="480035"/>
    <lineage>
        <taxon>Bacteria</taxon>
        <taxon>Bacillati</taxon>
        <taxon>Actinomycetota</taxon>
        <taxon>Actinomycetes</taxon>
        <taxon>Mycobacteriales</taxon>
        <taxon>Nocardiaceae</taxon>
        <taxon>Nocardia</taxon>
    </lineage>
</organism>
<evidence type="ECO:0008006" key="3">
    <source>
        <dbReference type="Google" id="ProtNLM"/>
    </source>
</evidence>
<keyword evidence="2" id="KW-1185">Reference proteome</keyword>
<accession>A0A7G1KH42</accession>
<proteinExistence type="predicted"/>
<sequence length="111" mass="12518">MERPVNRRGYGIVRADLASSVDGYVREIRALAVEQEWDLRAIFVEPSDLWFPLLLSSLGLPGTGVVIVPTPGHLGGWMDVVRGMVEVWTLDPPRCWSRIETVSDERRDNQS</sequence>
<gene>
    <name evidence="1" type="ORF">NWFMUON74_20820</name>
</gene>
<dbReference type="Proteomes" id="UP000516173">
    <property type="component" value="Chromosome"/>
</dbReference>
<dbReference type="EMBL" id="AP023396">
    <property type="protein sequence ID" value="BCK54310.1"/>
    <property type="molecule type" value="Genomic_DNA"/>
</dbReference>
<protein>
    <recommendedName>
        <fullName evidence="3">AMP-dependent synthetase/ligase domain-containing protein</fullName>
    </recommendedName>
</protein>
<dbReference type="KEGG" id="nwl:NWFMUON74_20820"/>
<reference evidence="1 2" key="1">
    <citation type="submission" date="2020-08" db="EMBL/GenBank/DDBJ databases">
        <title>Genome Sequencing of Nocardia wallacei strain FMUON74 and assembly.</title>
        <authorList>
            <person name="Toyokawa M."/>
            <person name="Uesaka K."/>
        </authorList>
    </citation>
    <scope>NUCLEOTIDE SEQUENCE [LARGE SCALE GENOMIC DNA]</scope>
    <source>
        <strain evidence="1 2">FMUON74</strain>
    </source>
</reference>
<evidence type="ECO:0000313" key="2">
    <source>
        <dbReference type="Proteomes" id="UP000516173"/>
    </source>
</evidence>
<dbReference type="AlphaFoldDB" id="A0A7G1KH42"/>
<name>A0A7G1KH42_9NOCA</name>
<dbReference type="GeneID" id="80346644"/>
<evidence type="ECO:0000313" key="1">
    <source>
        <dbReference type="EMBL" id="BCK54310.1"/>
    </source>
</evidence>